<sequence length="246" mass="28110">MPVITRAGHRSAQEKRDKEASVLADPSVPSYTSDPTKNVLTRLPTEVAQLIAAHSCRVEQKRGGPLSIYMDHPNGQPNDLRQQLALPPIAAVNRQLRDAAIEAKYREIRICRYSRNGSAQFENWFRWAECDVFSRIQCITVLFECPNFRHVHYSEDGHKAFRNNRLEVALTIAPRAEVWFIMPGDVMSQFPMVEEADLQTILALEAELQTFVEGQVVLDTELDRNFFKRTLMTGLRAILSRHFPGF</sequence>
<evidence type="ECO:0000256" key="1">
    <source>
        <dbReference type="SAM" id="MobiDB-lite"/>
    </source>
</evidence>
<evidence type="ECO:0000313" key="2">
    <source>
        <dbReference type="EMBL" id="KAF2220689.1"/>
    </source>
</evidence>
<feature type="region of interest" description="Disordered" evidence="1">
    <location>
        <begin position="1"/>
        <end position="37"/>
    </location>
</feature>
<keyword evidence="3" id="KW-1185">Reference proteome</keyword>
<dbReference type="OrthoDB" id="10291205at2759"/>
<feature type="compositionally biased region" description="Basic and acidic residues" evidence="1">
    <location>
        <begin position="11"/>
        <end position="20"/>
    </location>
</feature>
<proteinExistence type="predicted"/>
<gene>
    <name evidence="2" type="ORF">BDZ85DRAFT_284415</name>
</gene>
<evidence type="ECO:0000313" key="3">
    <source>
        <dbReference type="Proteomes" id="UP000799538"/>
    </source>
</evidence>
<accession>A0A6A6G525</accession>
<dbReference type="Proteomes" id="UP000799538">
    <property type="component" value="Unassembled WGS sequence"/>
</dbReference>
<organism evidence="2 3">
    <name type="scientific">Elsinoe ampelina</name>
    <dbReference type="NCBI Taxonomy" id="302913"/>
    <lineage>
        <taxon>Eukaryota</taxon>
        <taxon>Fungi</taxon>
        <taxon>Dikarya</taxon>
        <taxon>Ascomycota</taxon>
        <taxon>Pezizomycotina</taxon>
        <taxon>Dothideomycetes</taxon>
        <taxon>Dothideomycetidae</taxon>
        <taxon>Myriangiales</taxon>
        <taxon>Elsinoaceae</taxon>
        <taxon>Elsinoe</taxon>
    </lineage>
</organism>
<name>A0A6A6G525_9PEZI</name>
<protein>
    <submittedName>
        <fullName evidence="2">Uncharacterized protein</fullName>
    </submittedName>
</protein>
<dbReference type="AlphaFoldDB" id="A0A6A6G525"/>
<reference evidence="3" key="1">
    <citation type="journal article" date="2020" name="Stud. Mycol.">
        <title>101 Dothideomycetes genomes: A test case for predicting lifestyles and emergence of pathogens.</title>
        <authorList>
            <person name="Haridas S."/>
            <person name="Albert R."/>
            <person name="Binder M."/>
            <person name="Bloem J."/>
            <person name="LaButti K."/>
            <person name="Salamov A."/>
            <person name="Andreopoulos B."/>
            <person name="Baker S."/>
            <person name="Barry K."/>
            <person name="Bills G."/>
            <person name="Bluhm B."/>
            <person name="Cannon C."/>
            <person name="Castanera R."/>
            <person name="Culley D."/>
            <person name="Daum C."/>
            <person name="Ezra D."/>
            <person name="Gonzalez J."/>
            <person name="Henrissat B."/>
            <person name="Kuo A."/>
            <person name="Liang C."/>
            <person name="Lipzen A."/>
            <person name="Lutzoni F."/>
            <person name="Magnuson J."/>
            <person name="Mondo S."/>
            <person name="Nolan M."/>
            <person name="Ohm R."/>
            <person name="Pangilinan J."/>
            <person name="Park H.-J."/>
            <person name="Ramirez L."/>
            <person name="Alfaro M."/>
            <person name="Sun H."/>
            <person name="Tritt A."/>
            <person name="Yoshinaga Y."/>
            <person name="Zwiers L.-H."/>
            <person name="Turgeon B."/>
            <person name="Goodwin S."/>
            <person name="Spatafora J."/>
            <person name="Crous P."/>
            <person name="Grigoriev I."/>
        </authorList>
    </citation>
    <scope>NUCLEOTIDE SEQUENCE [LARGE SCALE GENOMIC DNA]</scope>
    <source>
        <strain evidence="3">CECT 20119</strain>
    </source>
</reference>
<dbReference type="EMBL" id="ML992512">
    <property type="protein sequence ID" value="KAF2220689.1"/>
    <property type="molecule type" value="Genomic_DNA"/>
</dbReference>